<feature type="domain" description="Laminin G" evidence="7">
    <location>
        <begin position="47"/>
        <end position="221"/>
    </location>
</feature>
<sequence length="405" mass="45735">MALRVFLLLTLLLECNHPSEGSTIKQEPPSSEKSMCAPLETSKSTNILHLGNGANLGVLLMEFHWPSLTSSLSSFDFRTYDSEGIIFHGEIDGPGSWFLLALRQRRLEIQMSNEHGQMMISQLGPNISDGKWRRVSIDRNETIIEIRLDGILLLDLYHTSADSSNNTWLTIALGGLIPNSTVQLLSPLQFALDGCIRNWSWVETEVHTLNNAMEINEHRRCFEHEKEGSYFPGSGYAQFEVPVFLINEDDPKDATPWGLRVEVSFRPVLATGVLFAVQGQNTMAFSFAMDSHKKAFTITLFDKQFSKHFPDDFCVGNWQSAKLKLLNSHLTLNTPIINATWNIHLNDFKALKSVWNKSTTTFYIGGIPESSYFTGCLEIFLQGKRVDLDLAMNKHEHIRTHSCPI</sequence>
<gene>
    <name evidence="9" type="primary">LOC115479235</name>
</gene>
<proteinExistence type="predicted"/>
<evidence type="ECO:0000313" key="8">
    <source>
        <dbReference type="Proteomes" id="UP000515156"/>
    </source>
</evidence>
<dbReference type="PROSITE" id="PS50025">
    <property type="entry name" value="LAM_G_DOMAIN"/>
    <property type="match status" value="2"/>
</dbReference>
<dbReference type="InterPro" id="IPR001791">
    <property type="entry name" value="Laminin_G"/>
</dbReference>
<reference evidence="9" key="1">
    <citation type="submission" date="2025-08" db="UniProtKB">
        <authorList>
            <consortium name="RefSeq"/>
        </authorList>
    </citation>
    <scope>IDENTIFICATION</scope>
</reference>
<evidence type="ECO:0000256" key="4">
    <source>
        <dbReference type="ARBA" id="ARBA00023180"/>
    </source>
</evidence>
<dbReference type="OrthoDB" id="6275838at2759"/>
<evidence type="ECO:0000256" key="3">
    <source>
        <dbReference type="ARBA" id="ARBA00023157"/>
    </source>
</evidence>
<dbReference type="SMART" id="SM00282">
    <property type="entry name" value="LamG"/>
    <property type="match status" value="2"/>
</dbReference>
<dbReference type="Proteomes" id="UP000515156">
    <property type="component" value="Chromosome 10"/>
</dbReference>
<keyword evidence="4" id="KW-0325">Glycoprotein</keyword>
<dbReference type="GO" id="GO:0005576">
    <property type="term" value="C:extracellular region"/>
    <property type="evidence" value="ECO:0007669"/>
    <property type="project" value="UniProtKB-SubCell"/>
</dbReference>
<dbReference type="InterPro" id="IPR013320">
    <property type="entry name" value="ConA-like_dom_sf"/>
</dbReference>
<dbReference type="PANTHER" id="PTHR24040:SF15">
    <property type="entry name" value="VITAMIN K-DEPENDENT PROTEIN S-LIKE"/>
    <property type="match status" value="1"/>
</dbReference>
<dbReference type="CDD" id="cd00110">
    <property type="entry name" value="LamG"/>
    <property type="match status" value="2"/>
</dbReference>
<evidence type="ECO:0000256" key="2">
    <source>
        <dbReference type="ARBA" id="ARBA00022525"/>
    </source>
</evidence>
<dbReference type="KEGG" id="muo:115479235"/>
<evidence type="ECO:0000256" key="1">
    <source>
        <dbReference type="ARBA" id="ARBA00004613"/>
    </source>
</evidence>
<keyword evidence="2" id="KW-0964">Secreted</keyword>
<dbReference type="AlphaFoldDB" id="A0A6P7ZB96"/>
<comment type="caution">
    <text evidence="5">Lacks conserved residue(s) required for the propagation of feature annotation.</text>
</comment>
<feature type="chain" id="PRO_5027892634" evidence="6">
    <location>
        <begin position="22"/>
        <end position="405"/>
    </location>
</feature>
<name>A0A6P7ZB96_9AMPH</name>
<feature type="signal peptide" evidence="6">
    <location>
        <begin position="1"/>
        <end position="21"/>
    </location>
</feature>
<evidence type="ECO:0000256" key="5">
    <source>
        <dbReference type="PROSITE-ProRule" id="PRU00122"/>
    </source>
</evidence>
<dbReference type="InParanoid" id="A0A6P7ZB96"/>
<dbReference type="PANTHER" id="PTHR24040">
    <property type="entry name" value="LAMININ G-LIKE DOMAIN-CONTAINING PROTEIN"/>
    <property type="match status" value="1"/>
</dbReference>
<comment type="subcellular location">
    <subcellularLocation>
        <location evidence="1">Secreted</location>
    </subcellularLocation>
</comment>
<evidence type="ECO:0000256" key="6">
    <source>
        <dbReference type="SAM" id="SignalP"/>
    </source>
</evidence>
<dbReference type="RefSeq" id="XP_030072929.1">
    <property type="nucleotide sequence ID" value="XM_030217069.1"/>
</dbReference>
<evidence type="ECO:0000259" key="7">
    <source>
        <dbReference type="PROSITE" id="PS50025"/>
    </source>
</evidence>
<dbReference type="InterPro" id="IPR051145">
    <property type="entry name" value="GAS-SHBG-PROS"/>
</dbReference>
<keyword evidence="8" id="KW-1185">Reference proteome</keyword>
<dbReference type="Gene3D" id="2.60.120.200">
    <property type="match status" value="2"/>
</dbReference>
<feature type="disulfide bond" evidence="5">
    <location>
        <begin position="376"/>
        <end position="403"/>
    </location>
</feature>
<keyword evidence="6" id="KW-0732">Signal</keyword>
<organism evidence="8 9">
    <name type="scientific">Microcaecilia unicolor</name>
    <dbReference type="NCBI Taxonomy" id="1415580"/>
    <lineage>
        <taxon>Eukaryota</taxon>
        <taxon>Metazoa</taxon>
        <taxon>Chordata</taxon>
        <taxon>Craniata</taxon>
        <taxon>Vertebrata</taxon>
        <taxon>Euteleostomi</taxon>
        <taxon>Amphibia</taxon>
        <taxon>Gymnophiona</taxon>
        <taxon>Siphonopidae</taxon>
        <taxon>Microcaecilia</taxon>
    </lineage>
</organism>
<dbReference type="Pfam" id="PF00054">
    <property type="entry name" value="Laminin_G_1"/>
    <property type="match status" value="1"/>
</dbReference>
<dbReference type="SUPFAM" id="SSF49899">
    <property type="entry name" value="Concanavalin A-like lectins/glucanases"/>
    <property type="match status" value="2"/>
</dbReference>
<dbReference type="GeneID" id="115479235"/>
<evidence type="ECO:0000313" key="9">
    <source>
        <dbReference type="RefSeq" id="XP_030072929.1"/>
    </source>
</evidence>
<keyword evidence="3 5" id="KW-1015">Disulfide bond</keyword>
<feature type="domain" description="Laminin G" evidence="7">
    <location>
        <begin position="228"/>
        <end position="403"/>
    </location>
</feature>
<protein>
    <submittedName>
        <fullName evidence="9">Vitamin K-dependent protein S-like isoform X1</fullName>
    </submittedName>
</protein>
<accession>A0A6P7ZB96</accession>